<feature type="region of interest" description="Disordered" evidence="2">
    <location>
        <begin position="1663"/>
        <end position="1709"/>
    </location>
</feature>
<accession>A1ZVX4</accession>
<proteinExistence type="predicted"/>
<reference evidence="3 4" key="1">
    <citation type="submission" date="2007-01" db="EMBL/GenBank/DDBJ databases">
        <authorList>
            <person name="Haygood M."/>
            <person name="Podell S."/>
            <person name="Anderson C."/>
            <person name="Hopkinson B."/>
            <person name="Roe K."/>
            <person name="Barbeau K."/>
            <person name="Gaasterland T."/>
            <person name="Ferriera S."/>
            <person name="Johnson J."/>
            <person name="Kravitz S."/>
            <person name="Beeson K."/>
            <person name="Sutton G."/>
            <person name="Rogers Y.-H."/>
            <person name="Friedman R."/>
            <person name="Frazier M."/>
            <person name="Venter J.C."/>
        </authorList>
    </citation>
    <scope>NUCLEOTIDE SEQUENCE [LARGE SCALE GENOMIC DNA]</scope>
    <source>
        <strain evidence="3 4">ATCC 23134</strain>
    </source>
</reference>
<feature type="coiled-coil region" evidence="1">
    <location>
        <begin position="1110"/>
        <end position="1164"/>
    </location>
</feature>
<feature type="compositionally biased region" description="Polar residues" evidence="2">
    <location>
        <begin position="15"/>
        <end position="29"/>
    </location>
</feature>
<keyword evidence="1" id="KW-0175">Coiled coil</keyword>
<sequence length="1852" mass="210137">MSDRLIPIVQETEETSPSTTVQSSKNPQLHQVKHQPVKTKHKSVPSKYTPIQTKLKSGAGSAARSAEEIKSEPAALPDDGDFPRYARASETQQEGNPKLTYRSYVHTLLSRLAYYRQQFAFLRDGLAFDEVDRETRQQELQALVSMMVDYIVVLVNKDKRPYQQENLQELDHMIHFLLEKAKAVTFAETPSILEKFQKELPHIQASKGSMAFDDDVKRLINPTENRNEDFDNTFRKTNNLIGSHPERMPGSAESIKGLFFEVHMSIEGAVTYLYEWLVGKPKPANFYPVMSLLSRPDVRKVENAFVYHAENTQRIPLRVAIAAAFGAKKEDGLKHWRYNTRVQYLYELLDNKGRASTAMRIAISLGRAGEGVPSGKLRADEAEVVRLVEKLEPKELLDFWHNYQPRLKSYLSPYNLQRVRNYVQANQQYAAIKGAAETLGNKEGEDTQQKNQEALLGWQESILQAKGGEGKEKIPFLEQKDRHLEGIIKHYVNGGSKYLRKIGPRGIVALSGNVKDLKKEVADWLKNTIKEEKTYFGGYPLIRKYVLGEKVEFFMRKNSKLVIPKPNATANDLDARLGRVVNVPTRYTAKALSDKKVKVGWHDGDRNMLRLLISAGFDADKTAEEEQPERPLDINADDLKSSQLILARIESAVRQGDLGRPKEIVKLLGDLAAQAKIKGRYDVVNRRQDIFKSIMELSDRMRVEFLSLFVDTPIAHADSAEDADGLVEQALGELEKLLVGLKMLPKQIYEVLGKLKYGSDIGDDYLKLRRSAGMTNYTRMEGLRKWTANEPFNPSKTHIYALALSDKELAMARQDDEMLLGLEFKFIQSVMHTHETDYIKYVGSLFRSLAHHVGFEPKLQWQDIDKKSRQGAYKKMQNWVKPPNQGSPRQHRLTPVEAKDFSQNYLGYYTKYIGKGKGAGKAAEQAKQDRKAQEERWDSLATHDEMVVNDAEYRRQVGIWCARLHKVAVNKNYHDIMLMMMRIWQAGDNLYVPKGIVVKSYQRNPYLKQDFNEKRKEVFLFEVFDALQETAQKRIAQDTFLGYQSHQKASLNKSIKHLQGGTLELIPFIIKQGFRWFRKLDGKDKELAQYTFTGLHGRVLLDEWTDYKSNKTALGKRNNLREQMAKLKQEIKENKEPGLFEQKKERLEELKEEVETQSREIRQKHLPLPSKEQLERLYGGNESTHTSLVLDLMTHLSDAATHDKAFVDTLLAEGYLAEDIFALSENYLTLHANIKNKSLNAGVSWKWLTAKADEYKEGGARLVSAMRNIEQGVNAKNAFEDLGQDKEYFEKTFKDDVTKRQEGFEKTTTAYRKNLIKTIELVVLVGVVPFASVGIVPIIIDNLVLGALYAGTGFVTAVIDKALDPDKETIQNYVGFAGFEAIKASLTAMMYMGSFFLSDAIKESKLLGDSINALNDGGKKPGELAVKDGGRYVGVGMTRSLGKEVIKGLEGFVKGKPNEDTWRNIRDQVTNPASLVKALTKATTNTTFEVTGLNDVLKEEMNPLSEQSKDKEVLDPKERNAEFRANEGARAIRRYINTPLGLDKLVEYTQEMVSNRNPLFKSFEDKSDKDDVQSLAQAHIEEKMKEDRLQDAIDDLEEVVERVNEEIVDHNASAKNQKVSFINMSDIYNVVKNTGVAGIDQLKGALWAIRNNLDFLWSRNKAATNKPKKATDGKQSSQEEILKSGKNLNPENKTQKTTAPKLKAKKTKRRRSLKAIEAEKWANNWFRDGALVTGSYQGQPYTFNVQNVSGRGHNCLINCIVEGLGEDSTQVLNIRKFLMTQFPEEVQKGNYLEASDEIVGAIFSQLTQNANVVVWRRTGESTVDAMNFIAGRGSRVLHIVHVGNHFQILNPR</sequence>
<feature type="region of interest" description="Disordered" evidence="2">
    <location>
        <begin position="1"/>
        <end position="84"/>
    </location>
</feature>
<keyword evidence="4" id="KW-1185">Reference proteome</keyword>
<evidence type="ECO:0000313" key="3">
    <source>
        <dbReference type="EMBL" id="EAY25456.1"/>
    </source>
</evidence>
<dbReference type="RefSeq" id="WP_002702777.1">
    <property type="nucleotide sequence ID" value="NZ_AAWS01000048.1"/>
</dbReference>
<evidence type="ECO:0000256" key="1">
    <source>
        <dbReference type="SAM" id="Coils"/>
    </source>
</evidence>
<evidence type="ECO:0000313" key="4">
    <source>
        <dbReference type="Proteomes" id="UP000004095"/>
    </source>
</evidence>
<evidence type="ECO:0000256" key="2">
    <source>
        <dbReference type="SAM" id="MobiDB-lite"/>
    </source>
</evidence>
<gene>
    <name evidence="3" type="ORF">M23134_00810</name>
</gene>
<comment type="caution">
    <text evidence="3">The sequence shown here is derived from an EMBL/GenBank/DDBJ whole genome shotgun (WGS) entry which is preliminary data.</text>
</comment>
<dbReference type="Proteomes" id="UP000004095">
    <property type="component" value="Unassembled WGS sequence"/>
</dbReference>
<protein>
    <submittedName>
        <fullName evidence="3">Uncharacterized protein</fullName>
    </submittedName>
</protein>
<feature type="compositionally biased region" description="Basic residues" evidence="2">
    <location>
        <begin position="31"/>
        <end position="44"/>
    </location>
</feature>
<name>A1ZVX4_MICM2</name>
<organism evidence="3 4">
    <name type="scientific">Microscilla marina ATCC 23134</name>
    <dbReference type="NCBI Taxonomy" id="313606"/>
    <lineage>
        <taxon>Bacteria</taxon>
        <taxon>Pseudomonadati</taxon>
        <taxon>Bacteroidota</taxon>
        <taxon>Cytophagia</taxon>
        <taxon>Cytophagales</taxon>
        <taxon>Microscillaceae</taxon>
        <taxon>Microscilla</taxon>
    </lineage>
</organism>
<dbReference type="OrthoDB" id="9756907at2"/>
<feature type="coiled-coil region" evidence="1">
    <location>
        <begin position="1586"/>
        <end position="1613"/>
    </location>
</feature>
<dbReference type="EMBL" id="AAWS01000048">
    <property type="protein sequence ID" value="EAY25456.1"/>
    <property type="molecule type" value="Genomic_DNA"/>
</dbReference>